<proteinExistence type="predicted"/>
<evidence type="ECO:0000256" key="1">
    <source>
        <dbReference type="SAM" id="MobiDB-lite"/>
    </source>
</evidence>
<evidence type="ECO:0000313" key="3">
    <source>
        <dbReference type="Proteomes" id="UP000729402"/>
    </source>
</evidence>
<dbReference type="Proteomes" id="UP000729402">
    <property type="component" value="Unassembled WGS sequence"/>
</dbReference>
<gene>
    <name evidence="2" type="ORF">GUJ93_ZPchr0006g43908</name>
</gene>
<accession>A0A8J5T5T2</accession>
<keyword evidence="3" id="KW-1185">Reference proteome</keyword>
<organism evidence="2 3">
    <name type="scientific">Zizania palustris</name>
    <name type="common">Northern wild rice</name>
    <dbReference type="NCBI Taxonomy" id="103762"/>
    <lineage>
        <taxon>Eukaryota</taxon>
        <taxon>Viridiplantae</taxon>
        <taxon>Streptophyta</taxon>
        <taxon>Embryophyta</taxon>
        <taxon>Tracheophyta</taxon>
        <taxon>Spermatophyta</taxon>
        <taxon>Magnoliopsida</taxon>
        <taxon>Liliopsida</taxon>
        <taxon>Poales</taxon>
        <taxon>Poaceae</taxon>
        <taxon>BOP clade</taxon>
        <taxon>Oryzoideae</taxon>
        <taxon>Oryzeae</taxon>
        <taxon>Zizaniinae</taxon>
        <taxon>Zizania</taxon>
    </lineage>
</organism>
<feature type="region of interest" description="Disordered" evidence="1">
    <location>
        <begin position="18"/>
        <end position="46"/>
    </location>
</feature>
<dbReference type="AlphaFoldDB" id="A0A8J5T5T2"/>
<comment type="caution">
    <text evidence="2">The sequence shown here is derived from an EMBL/GenBank/DDBJ whole genome shotgun (WGS) entry which is preliminary data.</text>
</comment>
<reference evidence="2" key="1">
    <citation type="journal article" date="2021" name="bioRxiv">
        <title>Whole Genome Assembly and Annotation of Northern Wild Rice, Zizania palustris L., Supports a Whole Genome Duplication in the Zizania Genus.</title>
        <authorList>
            <person name="Haas M."/>
            <person name="Kono T."/>
            <person name="Macchietto M."/>
            <person name="Millas R."/>
            <person name="McGilp L."/>
            <person name="Shao M."/>
            <person name="Duquette J."/>
            <person name="Hirsch C.N."/>
            <person name="Kimball J."/>
        </authorList>
    </citation>
    <scope>NUCLEOTIDE SEQUENCE</scope>
    <source>
        <tissue evidence="2">Fresh leaf tissue</tissue>
    </source>
</reference>
<name>A0A8J5T5T2_ZIZPA</name>
<protein>
    <submittedName>
        <fullName evidence="2">Uncharacterized protein</fullName>
    </submittedName>
</protein>
<reference evidence="2" key="2">
    <citation type="submission" date="2021-02" db="EMBL/GenBank/DDBJ databases">
        <authorList>
            <person name="Kimball J.A."/>
            <person name="Haas M.W."/>
            <person name="Macchietto M."/>
            <person name="Kono T."/>
            <person name="Duquette J."/>
            <person name="Shao M."/>
        </authorList>
    </citation>
    <scope>NUCLEOTIDE SEQUENCE</scope>
    <source>
        <tissue evidence="2">Fresh leaf tissue</tissue>
    </source>
</reference>
<sequence>MHRCSDEHDDCQFDNRTAASKGRHCQGQPGGEGGETRRDLRGGSYGQQQEGVVAICSISPSISRCIMHVFSFRAGCCYDLVVRHCDALAHHDGSFKNAAISDQPE</sequence>
<evidence type="ECO:0000313" key="2">
    <source>
        <dbReference type="EMBL" id="KAG8075295.1"/>
    </source>
</evidence>
<dbReference type="EMBL" id="JAAALK010000283">
    <property type="protein sequence ID" value="KAG8075295.1"/>
    <property type="molecule type" value="Genomic_DNA"/>
</dbReference>